<comment type="caution">
    <text evidence="3">The sequence shown here is derived from an EMBL/GenBank/DDBJ whole genome shotgun (WGS) entry which is preliminary data.</text>
</comment>
<dbReference type="InterPro" id="IPR029062">
    <property type="entry name" value="Class_I_gatase-like"/>
</dbReference>
<sequence length="332" mass="36995">MFVELLCASYERYRENIDDAASESEPPKGGMALRKIRITVYHAQKMDYPQTSQEWDGFDGIIIPGSLSAAYDTHIEWIHRLLSVIQTEIHEKRRKTLGVCFGHQCFAHSFRSSAKDSDHSTSEENDDSESNERGDGGGGLATECCIGPMAGRRAFRLTAEGKFLLGGTTTVTSRREHQVSLRNDLAKNNYLSSPKEYLEMLYTRVGISLCGDDNLPNEACAYFASEEDAMCFRNCVAQDTDMDSSASACLKCSKASWPQPYAITYQAHPEFMSDTGYKVNFINTVSAMEKRGSIHHETSRQACEDADSNYNVLLENCLNATISTGVTLGWFK</sequence>
<dbReference type="SUPFAM" id="SSF52317">
    <property type="entry name" value="Class I glutamine amidotransferase-like"/>
    <property type="match status" value="1"/>
</dbReference>
<dbReference type="PANTHER" id="PTHR42695:SF5">
    <property type="entry name" value="GLUTAMINE AMIDOTRANSFERASE YLR126C-RELATED"/>
    <property type="match status" value="1"/>
</dbReference>
<name>A0ABD3PS40_9STRA</name>
<dbReference type="Proteomes" id="UP001530315">
    <property type="component" value="Unassembled WGS sequence"/>
</dbReference>
<accession>A0ABD3PS40</accession>
<feature type="compositionally biased region" description="Basic and acidic residues" evidence="1">
    <location>
        <begin position="113"/>
        <end position="122"/>
    </location>
</feature>
<evidence type="ECO:0000313" key="3">
    <source>
        <dbReference type="EMBL" id="KAL3790638.1"/>
    </source>
</evidence>
<dbReference type="InterPro" id="IPR044992">
    <property type="entry name" value="ChyE-like"/>
</dbReference>
<evidence type="ECO:0000259" key="2">
    <source>
        <dbReference type="Pfam" id="PF00117"/>
    </source>
</evidence>
<dbReference type="EMBL" id="JALLAZ020000628">
    <property type="protein sequence ID" value="KAL3790638.1"/>
    <property type="molecule type" value="Genomic_DNA"/>
</dbReference>
<dbReference type="InterPro" id="IPR017926">
    <property type="entry name" value="GATASE"/>
</dbReference>
<dbReference type="Gene3D" id="3.40.50.880">
    <property type="match status" value="1"/>
</dbReference>
<evidence type="ECO:0000313" key="4">
    <source>
        <dbReference type="Proteomes" id="UP001530315"/>
    </source>
</evidence>
<organism evidence="3 4">
    <name type="scientific">Stephanodiscus triporus</name>
    <dbReference type="NCBI Taxonomy" id="2934178"/>
    <lineage>
        <taxon>Eukaryota</taxon>
        <taxon>Sar</taxon>
        <taxon>Stramenopiles</taxon>
        <taxon>Ochrophyta</taxon>
        <taxon>Bacillariophyta</taxon>
        <taxon>Coscinodiscophyceae</taxon>
        <taxon>Thalassiosirophycidae</taxon>
        <taxon>Stephanodiscales</taxon>
        <taxon>Stephanodiscaceae</taxon>
        <taxon>Stephanodiscus</taxon>
    </lineage>
</organism>
<feature type="region of interest" description="Disordered" evidence="1">
    <location>
        <begin position="113"/>
        <end position="139"/>
    </location>
</feature>
<dbReference type="AlphaFoldDB" id="A0ABD3PS40"/>
<proteinExistence type="predicted"/>
<dbReference type="PANTHER" id="PTHR42695">
    <property type="entry name" value="GLUTAMINE AMIDOTRANSFERASE YLR126C-RELATED"/>
    <property type="match status" value="1"/>
</dbReference>
<feature type="domain" description="Glutamine amidotransferase" evidence="2">
    <location>
        <begin position="38"/>
        <end position="113"/>
    </location>
</feature>
<gene>
    <name evidence="3" type="ORF">ACHAW5_004205</name>
</gene>
<reference evidence="3 4" key="1">
    <citation type="submission" date="2024-10" db="EMBL/GenBank/DDBJ databases">
        <title>Updated reference genomes for cyclostephanoid diatoms.</title>
        <authorList>
            <person name="Roberts W.R."/>
            <person name="Alverson A.J."/>
        </authorList>
    </citation>
    <scope>NUCLEOTIDE SEQUENCE [LARGE SCALE GENOMIC DNA]</scope>
    <source>
        <strain evidence="3 4">AJA276-08</strain>
    </source>
</reference>
<dbReference type="Pfam" id="PF00117">
    <property type="entry name" value="GATase"/>
    <property type="match status" value="1"/>
</dbReference>
<keyword evidence="4" id="KW-1185">Reference proteome</keyword>
<protein>
    <recommendedName>
        <fullName evidence="2">Glutamine amidotransferase domain-containing protein</fullName>
    </recommendedName>
</protein>
<evidence type="ECO:0000256" key="1">
    <source>
        <dbReference type="SAM" id="MobiDB-lite"/>
    </source>
</evidence>